<evidence type="ECO:0000313" key="3">
    <source>
        <dbReference type="Proteomes" id="UP000566819"/>
    </source>
</evidence>
<proteinExistence type="predicted"/>
<dbReference type="AlphaFoldDB" id="A0A8H4R834"/>
<comment type="caution">
    <text evidence="2">The sequence shown here is derived from an EMBL/GenBank/DDBJ whole genome shotgun (WGS) entry which is preliminary data.</text>
</comment>
<protein>
    <submittedName>
        <fullName evidence="2">Uncharacterized protein</fullName>
    </submittedName>
</protein>
<gene>
    <name evidence="2" type="ORF">G7Y89_g13677</name>
</gene>
<organism evidence="2 3">
    <name type="scientific">Cudoniella acicularis</name>
    <dbReference type="NCBI Taxonomy" id="354080"/>
    <lineage>
        <taxon>Eukaryota</taxon>
        <taxon>Fungi</taxon>
        <taxon>Dikarya</taxon>
        <taxon>Ascomycota</taxon>
        <taxon>Pezizomycotina</taxon>
        <taxon>Leotiomycetes</taxon>
        <taxon>Helotiales</taxon>
        <taxon>Tricladiaceae</taxon>
        <taxon>Cudoniella</taxon>
    </lineage>
</organism>
<feature type="compositionally biased region" description="Basic and acidic residues" evidence="1">
    <location>
        <begin position="77"/>
        <end position="90"/>
    </location>
</feature>
<reference evidence="2 3" key="1">
    <citation type="submission" date="2020-03" db="EMBL/GenBank/DDBJ databases">
        <title>Draft Genome Sequence of Cudoniella acicularis.</title>
        <authorList>
            <person name="Buettner E."/>
            <person name="Kellner H."/>
        </authorList>
    </citation>
    <scope>NUCLEOTIDE SEQUENCE [LARGE SCALE GENOMIC DNA]</scope>
    <source>
        <strain evidence="2 3">DSM 108380</strain>
    </source>
</reference>
<keyword evidence="3" id="KW-1185">Reference proteome</keyword>
<feature type="region of interest" description="Disordered" evidence="1">
    <location>
        <begin position="1"/>
        <end position="28"/>
    </location>
</feature>
<dbReference type="Proteomes" id="UP000566819">
    <property type="component" value="Unassembled WGS sequence"/>
</dbReference>
<evidence type="ECO:0000256" key="1">
    <source>
        <dbReference type="SAM" id="MobiDB-lite"/>
    </source>
</evidence>
<sequence>MDAPRGNVGNWEIHSDPPPYREADLAHSPIRFRQDESLYLSIPRPVILRKPLQTQADSKDQRGTEQPESNQNMTKSRQMEDEQLEKENLEARPNIPPWPELSLRSSTPVLSNMYLSPGAANSSASRTGSSPTLNVRPSTATSSVYPESLPTSTKSSGSYVQKAFREVCHFAGGSFAIHLKARNTSAS</sequence>
<name>A0A8H4R834_9HELO</name>
<feature type="compositionally biased region" description="Polar residues" evidence="1">
    <location>
        <begin position="66"/>
        <end position="76"/>
    </location>
</feature>
<dbReference type="EMBL" id="JAAMPI010001639">
    <property type="protein sequence ID" value="KAF4624496.1"/>
    <property type="molecule type" value="Genomic_DNA"/>
</dbReference>
<accession>A0A8H4R834</accession>
<feature type="region of interest" description="Disordered" evidence="1">
    <location>
        <begin position="118"/>
        <end position="156"/>
    </location>
</feature>
<feature type="compositionally biased region" description="Basic and acidic residues" evidence="1">
    <location>
        <begin position="13"/>
        <end position="25"/>
    </location>
</feature>
<evidence type="ECO:0000313" key="2">
    <source>
        <dbReference type="EMBL" id="KAF4624496.1"/>
    </source>
</evidence>
<feature type="region of interest" description="Disordered" evidence="1">
    <location>
        <begin position="43"/>
        <end position="103"/>
    </location>
</feature>